<keyword evidence="1" id="KW-1133">Transmembrane helix</keyword>
<evidence type="ECO:0000259" key="2">
    <source>
        <dbReference type="PROSITE" id="PS50234"/>
    </source>
</evidence>
<dbReference type="Gene3D" id="3.40.50.410">
    <property type="entry name" value="von Willebrand factor, type A domain"/>
    <property type="match status" value="1"/>
</dbReference>
<dbReference type="InterPro" id="IPR036465">
    <property type="entry name" value="vWFA_dom_sf"/>
</dbReference>
<feature type="domain" description="VWFA" evidence="2">
    <location>
        <begin position="157"/>
        <end position="404"/>
    </location>
</feature>
<dbReference type="InterPro" id="IPR002035">
    <property type="entry name" value="VWF_A"/>
</dbReference>
<dbReference type="SMART" id="SM00327">
    <property type="entry name" value="VWA"/>
    <property type="match status" value="1"/>
</dbReference>
<keyword evidence="1" id="KW-0812">Transmembrane</keyword>
<feature type="transmembrane region" description="Helical" evidence="1">
    <location>
        <begin position="12"/>
        <end position="32"/>
    </location>
</feature>
<comment type="caution">
    <text evidence="3">The sequence shown here is derived from an EMBL/GenBank/DDBJ whole genome shotgun (WGS) entry which is preliminary data.</text>
</comment>
<dbReference type="EMBL" id="BPEY01000114">
    <property type="protein sequence ID" value="GIU51376.1"/>
    <property type="molecule type" value="Genomic_DNA"/>
</dbReference>
<evidence type="ECO:0000313" key="4">
    <source>
        <dbReference type="Proteomes" id="UP000887104"/>
    </source>
</evidence>
<proteinExistence type="predicted"/>
<name>A0ABQ4PQH4_9GAMM</name>
<protein>
    <submittedName>
        <fullName evidence="3">Pilus assembly protein TadG</fullName>
    </submittedName>
</protein>
<keyword evidence="1" id="KW-0472">Membrane</keyword>
<gene>
    <name evidence="3" type="ORF">TUM4438_40810</name>
</gene>
<evidence type="ECO:0000256" key="1">
    <source>
        <dbReference type="SAM" id="Phobius"/>
    </source>
</evidence>
<keyword evidence="4" id="KW-1185">Reference proteome</keyword>
<organism evidence="3 4">
    <name type="scientific">Shewanella sairae</name>
    <dbReference type="NCBI Taxonomy" id="190310"/>
    <lineage>
        <taxon>Bacteria</taxon>
        <taxon>Pseudomonadati</taxon>
        <taxon>Pseudomonadota</taxon>
        <taxon>Gammaproteobacteria</taxon>
        <taxon>Alteromonadales</taxon>
        <taxon>Shewanellaceae</taxon>
        <taxon>Shewanella</taxon>
    </lineage>
</organism>
<evidence type="ECO:0000313" key="3">
    <source>
        <dbReference type="EMBL" id="GIU51376.1"/>
    </source>
</evidence>
<dbReference type="RefSeq" id="WP_220783049.1">
    <property type="nucleotide sequence ID" value="NZ_BPEY01000114.1"/>
</dbReference>
<dbReference type="SUPFAM" id="SSF53300">
    <property type="entry name" value="vWA-like"/>
    <property type="match status" value="1"/>
</dbReference>
<dbReference type="Proteomes" id="UP000887104">
    <property type="component" value="Unassembled WGS sequence"/>
</dbReference>
<dbReference type="PROSITE" id="PS50234">
    <property type="entry name" value="VWFA"/>
    <property type="match status" value="1"/>
</dbReference>
<accession>A0ABQ4PQH4</accession>
<reference evidence="3" key="1">
    <citation type="submission" date="2021-05" db="EMBL/GenBank/DDBJ databases">
        <title>Molecular characterization for Shewanella algae harboring chromosomal blaOXA-55-like strains isolated from clinical and environment sample.</title>
        <authorList>
            <person name="Ohama Y."/>
            <person name="Aoki K."/>
            <person name="Harada S."/>
            <person name="Moriya K."/>
            <person name="Ishii Y."/>
            <person name="Tateda K."/>
        </authorList>
    </citation>
    <scope>NUCLEOTIDE SEQUENCE</scope>
    <source>
        <strain evidence="3">JCM 11563</strain>
    </source>
</reference>
<sequence>MICLTKNNGSATVVLLIFLPAMLLLALFVTYVSQQYLSHIRNIEASEIAALALIARVDQDESEFNDRTYAESVIQLYLKDSRRIEIEYAKEKCEYGEPCMVGQMSSYVRNHIRVTTKHDSWLNFLPLSQGEKPFFKPEFEVSGGKITAKRTKARPMDIYLIVDISGSMYSNGRIEMMKNTMINTIKYIEGNQNPEFKTRISLIPFETDVIYDFDDPHYLYSYTITEPQLHYIEDWWKDKEFWKDQDLTHKSGSALARTVEISTTNYSEIIQKIKKLSPSGGTDHSNAIINGARVVNIATNNPNITNPEQLFIFITDGLDLYPHTSSFFLDRYSFCNQVKSRVEGKPNRFSMIGGTPTQMSMALITINVRLSGMDKVNMEACFGDNIYHAEDGTSDVYKYIINLINDTSGHFEV</sequence>